<dbReference type="SUPFAM" id="SSF53850">
    <property type="entry name" value="Periplasmic binding protein-like II"/>
    <property type="match status" value="1"/>
</dbReference>
<evidence type="ECO:0000313" key="2">
    <source>
        <dbReference type="Proteomes" id="UP001597083"/>
    </source>
</evidence>
<evidence type="ECO:0000313" key="1">
    <source>
        <dbReference type="EMBL" id="MFD0853395.1"/>
    </source>
</evidence>
<gene>
    <name evidence="1" type="ORF">ACFQ07_14245</name>
</gene>
<reference evidence="2" key="1">
    <citation type="journal article" date="2019" name="Int. J. Syst. Evol. Microbiol.">
        <title>The Global Catalogue of Microorganisms (GCM) 10K type strain sequencing project: providing services to taxonomists for standard genome sequencing and annotation.</title>
        <authorList>
            <consortium name="The Broad Institute Genomics Platform"/>
            <consortium name="The Broad Institute Genome Sequencing Center for Infectious Disease"/>
            <person name="Wu L."/>
            <person name="Ma J."/>
        </authorList>
    </citation>
    <scope>NUCLEOTIDE SEQUENCE [LARGE SCALE GENOMIC DNA]</scope>
    <source>
        <strain evidence="2">JCM 31696</strain>
    </source>
</reference>
<proteinExistence type="predicted"/>
<dbReference type="EMBL" id="JBHTIR010002130">
    <property type="protein sequence ID" value="MFD0853395.1"/>
    <property type="molecule type" value="Genomic_DNA"/>
</dbReference>
<keyword evidence="2" id="KW-1185">Reference proteome</keyword>
<accession>A0ABW3CHI7</accession>
<name>A0ABW3CHI7_9ACTN</name>
<organism evidence="1 2">
    <name type="scientific">Actinomadura adrarensis</name>
    <dbReference type="NCBI Taxonomy" id="1819600"/>
    <lineage>
        <taxon>Bacteria</taxon>
        <taxon>Bacillati</taxon>
        <taxon>Actinomycetota</taxon>
        <taxon>Actinomycetes</taxon>
        <taxon>Streptosporangiales</taxon>
        <taxon>Thermomonosporaceae</taxon>
        <taxon>Actinomadura</taxon>
    </lineage>
</organism>
<protein>
    <submittedName>
        <fullName evidence="1">ABC transporter substrate-binding protein</fullName>
    </submittedName>
</protein>
<sequence length="79" mass="8417">ASRSSGQGGAPGLRIVNAPFSDEPYGVGIAQDDLEGCEAVNKAITEMYQDGTAPRLLRKWFGQVDLNVTTTVPQFEGCD</sequence>
<feature type="non-terminal residue" evidence="1">
    <location>
        <position position="1"/>
    </location>
</feature>
<comment type="caution">
    <text evidence="1">The sequence shown here is derived from an EMBL/GenBank/DDBJ whole genome shotgun (WGS) entry which is preliminary data.</text>
</comment>
<dbReference type="Gene3D" id="3.40.190.10">
    <property type="entry name" value="Periplasmic binding protein-like II"/>
    <property type="match status" value="2"/>
</dbReference>
<dbReference type="Proteomes" id="UP001597083">
    <property type="component" value="Unassembled WGS sequence"/>
</dbReference>